<dbReference type="AlphaFoldDB" id="A0A2J6S9W9"/>
<evidence type="ECO:0000313" key="1">
    <source>
        <dbReference type="EMBL" id="PMD47555.1"/>
    </source>
</evidence>
<protein>
    <submittedName>
        <fullName evidence="1">Uncharacterized protein</fullName>
    </submittedName>
</protein>
<sequence length="106" mass="11989">MAITIIAVGVTPLMYANPLMIHPEYIWACSPVQEIWLTDLPVSLSNSPISNSPFIQFDTHERASDVSGLVFLLDRSFWVEFCRVMGCMGYCREAFWELLKGTGWLG</sequence>
<reference evidence="1 2" key="1">
    <citation type="submission" date="2016-04" db="EMBL/GenBank/DDBJ databases">
        <title>A degradative enzymes factory behind the ericoid mycorrhizal symbiosis.</title>
        <authorList>
            <consortium name="DOE Joint Genome Institute"/>
            <person name="Martino E."/>
            <person name="Morin E."/>
            <person name="Grelet G."/>
            <person name="Kuo A."/>
            <person name="Kohler A."/>
            <person name="Daghino S."/>
            <person name="Barry K."/>
            <person name="Choi C."/>
            <person name="Cichocki N."/>
            <person name="Clum A."/>
            <person name="Copeland A."/>
            <person name="Hainaut M."/>
            <person name="Haridas S."/>
            <person name="Labutti K."/>
            <person name="Lindquist E."/>
            <person name="Lipzen A."/>
            <person name="Khouja H.-R."/>
            <person name="Murat C."/>
            <person name="Ohm R."/>
            <person name="Olson A."/>
            <person name="Spatafora J."/>
            <person name="Veneault-Fourrey C."/>
            <person name="Henrissat B."/>
            <person name="Grigoriev I."/>
            <person name="Martin F."/>
            <person name="Perotto S."/>
        </authorList>
    </citation>
    <scope>NUCLEOTIDE SEQUENCE [LARGE SCALE GENOMIC DNA]</scope>
    <source>
        <strain evidence="1 2">F</strain>
    </source>
</reference>
<accession>A0A2J6S9W9</accession>
<evidence type="ECO:0000313" key="2">
    <source>
        <dbReference type="Proteomes" id="UP000235786"/>
    </source>
</evidence>
<name>A0A2J6S9W9_HYAVF</name>
<organism evidence="1 2">
    <name type="scientific">Hyaloscypha variabilis (strain UAMH 11265 / GT02V1 / F)</name>
    <name type="common">Meliniomyces variabilis</name>
    <dbReference type="NCBI Taxonomy" id="1149755"/>
    <lineage>
        <taxon>Eukaryota</taxon>
        <taxon>Fungi</taxon>
        <taxon>Dikarya</taxon>
        <taxon>Ascomycota</taxon>
        <taxon>Pezizomycotina</taxon>
        <taxon>Leotiomycetes</taxon>
        <taxon>Helotiales</taxon>
        <taxon>Hyaloscyphaceae</taxon>
        <taxon>Hyaloscypha</taxon>
        <taxon>Hyaloscypha variabilis</taxon>
    </lineage>
</organism>
<dbReference type="EMBL" id="KZ613938">
    <property type="protein sequence ID" value="PMD47555.1"/>
    <property type="molecule type" value="Genomic_DNA"/>
</dbReference>
<keyword evidence="2" id="KW-1185">Reference proteome</keyword>
<dbReference type="Proteomes" id="UP000235786">
    <property type="component" value="Unassembled WGS sequence"/>
</dbReference>
<gene>
    <name evidence="1" type="ORF">L207DRAFT_160140</name>
</gene>
<proteinExistence type="predicted"/>